<dbReference type="GO" id="GO:0046556">
    <property type="term" value="F:alpha-L-arabinofuranosidase activity"/>
    <property type="evidence" value="ECO:0007669"/>
    <property type="project" value="UniProtKB-EC"/>
</dbReference>
<evidence type="ECO:0000256" key="8">
    <source>
        <dbReference type="PIRSR" id="PIRSR026534-3"/>
    </source>
</evidence>
<evidence type="ECO:0000256" key="4">
    <source>
        <dbReference type="ARBA" id="ARBA00023295"/>
    </source>
</evidence>
<dbReference type="SUPFAM" id="SSF75005">
    <property type="entry name" value="Arabinanase/levansucrase/invertase"/>
    <property type="match status" value="1"/>
</dbReference>
<dbReference type="Proteomes" id="UP000588068">
    <property type="component" value="Unassembled WGS sequence"/>
</dbReference>
<dbReference type="PANTHER" id="PTHR43301">
    <property type="entry name" value="ARABINAN ENDO-1,5-ALPHA-L-ARABINOSIDASE"/>
    <property type="match status" value="1"/>
</dbReference>
<comment type="caution">
    <text evidence="9">The sequence shown here is derived from an EMBL/GenBank/DDBJ whole genome shotgun (WGS) entry which is preliminary data.</text>
</comment>
<dbReference type="PIRSF" id="PIRSF026534">
    <property type="entry name" value="Endo_alpha-L-arabinosidase"/>
    <property type="match status" value="1"/>
</dbReference>
<dbReference type="CDD" id="cd08998">
    <property type="entry name" value="GH43_Arb43a-like"/>
    <property type="match status" value="1"/>
</dbReference>
<dbReference type="AlphaFoldDB" id="A0A841HTV6"/>
<dbReference type="GO" id="GO:0031222">
    <property type="term" value="P:arabinan catabolic process"/>
    <property type="evidence" value="ECO:0007669"/>
    <property type="project" value="UniProtKB-UniPathway"/>
</dbReference>
<evidence type="ECO:0000313" key="9">
    <source>
        <dbReference type="EMBL" id="MBB6095422.1"/>
    </source>
</evidence>
<proteinExistence type="inferred from homology"/>
<dbReference type="PROSITE" id="PS51318">
    <property type="entry name" value="TAT"/>
    <property type="match status" value="1"/>
</dbReference>
<evidence type="ECO:0000256" key="1">
    <source>
        <dbReference type="ARBA" id="ARBA00004834"/>
    </source>
</evidence>
<dbReference type="UniPathway" id="UPA00667"/>
<feature type="site" description="Important for substrate recognition" evidence="8">
    <location>
        <position position="300"/>
    </location>
</feature>
<feature type="binding site" evidence="7">
    <location>
        <begin position="189"/>
        <end position="191"/>
    </location>
    <ligand>
        <name>substrate</name>
    </ligand>
</feature>
<comment type="catalytic activity">
    <reaction evidence="5">
        <text>Hydrolysis of terminal non-reducing alpha-L-arabinofuranoside residues in alpha-L-arabinosides.</text>
        <dbReference type="EC" id="3.2.1.55"/>
    </reaction>
</comment>
<evidence type="ECO:0000256" key="6">
    <source>
        <dbReference type="PIRSR" id="PIRSR026534-1"/>
    </source>
</evidence>
<dbReference type="PANTHER" id="PTHR43301:SF3">
    <property type="entry name" value="ARABINAN ENDO-1,5-ALPHA-L-ARABINOSIDASE A-RELATED"/>
    <property type="match status" value="1"/>
</dbReference>
<dbReference type="RefSeq" id="WP_221304363.1">
    <property type="nucleotide sequence ID" value="NZ_JACHHZ010000005.1"/>
</dbReference>
<evidence type="ECO:0000256" key="7">
    <source>
        <dbReference type="PIRSR" id="PIRSR026534-2"/>
    </source>
</evidence>
<sequence>MTNGSYLNRRDLLRATTLSLGALLLPRPGSAQSPINERLAGNLFPVHDPCLVKEGDTYHLFSTGQAADATGLLPWRTSKDLVNWELRGKVFDAIPKWAQEAVPGTVGMWAPDIIHINGEYRLYYSCSTFGSNRSVIGLIANRTLDSASPDFQWEDRGLVIESQRNDDFNAIDSNVLVDREGQHWLTLGSFWSGIKLFPIDARTGKPRPGEKRKYSLASRPVPDKAPAAIEAPFLIERNGYYYLFVSFDYCCRGASSSYYIVAGRSKSVTGPYVGRDGKSMLDGYGTQILRGDRRFRGPGHNAIFREGSNDYLVYHAYDAEHDGRPTLRIAPVDWSDGWPVVSS</sequence>
<gene>
    <name evidence="9" type="ORF">HNQ60_004312</name>
</gene>
<dbReference type="EC" id="3.2.1.55" evidence="5"/>
<dbReference type="InterPro" id="IPR023296">
    <property type="entry name" value="Glyco_hydro_beta-prop_sf"/>
</dbReference>
<keyword evidence="4 5" id="KW-0326">Glycosidase</keyword>
<comment type="similarity">
    <text evidence="2 5">Belongs to the glycosyl hydrolase 43 family.</text>
</comment>
<evidence type="ECO:0000313" key="10">
    <source>
        <dbReference type="Proteomes" id="UP000588068"/>
    </source>
</evidence>
<dbReference type="EMBL" id="JACHHZ010000005">
    <property type="protein sequence ID" value="MBB6095422.1"/>
    <property type="molecule type" value="Genomic_DNA"/>
</dbReference>
<feature type="site" description="Important for catalytic activity, responsible for pKa modulation of the active site Glu and correct orientation of both the proton donor and substrate" evidence="8">
    <location>
        <position position="172"/>
    </location>
</feature>
<name>A0A841HTV6_9GAMM</name>
<dbReference type="InterPro" id="IPR016840">
    <property type="entry name" value="Glyco_hydro_43_endo_a_Ara-ase"/>
</dbReference>
<feature type="binding site" evidence="7">
    <location>
        <begin position="169"/>
        <end position="172"/>
    </location>
    <ligand>
        <name>substrate</name>
    </ligand>
</feature>
<accession>A0A841HTV6</accession>
<dbReference type="Gene3D" id="2.115.10.20">
    <property type="entry name" value="Glycosyl hydrolase domain, family 43"/>
    <property type="match status" value="1"/>
</dbReference>
<evidence type="ECO:0000256" key="5">
    <source>
        <dbReference type="PIRNR" id="PIRNR026534"/>
    </source>
</evidence>
<comment type="pathway">
    <text evidence="1 5">Glycan metabolism; L-arabinan degradation.</text>
</comment>
<dbReference type="InterPro" id="IPR006710">
    <property type="entry name" value="Glyco_hydro_43"/>
</dbReference>
<protein>
    <recommendedName>
        <fullName evidence="5">Extracellular exo-alpha-(1-&gt;5)-L-arabinofuranosidase</fullName>
        <ecNumber evidence="5">3.2.1.55</ecNumber>
    </recommendedName>
</protein>
<feature type="binding site" evidence="7">
    <location>
        <position position="48"/>
    </location>
    <ligand>
        <name>substrate</name>
    </ligand>
</feature>
<evidence type="ECO:0000256" key="3">
    <source>
        <dbReference type="ARBA" id="ARBA00022801"/>
    </source>
</evidence>
<feature type="active site" description="Proton acceptor" evidence="6">
    <location>
        <position position="48"/>
    </location>
</feature>
<feature type="binding site" evidence="7">
    <location>
        <position position="130"/>
    </location>
    <ligand>
        <name>substrate</name>
    </ligand>
</feature>
<dbReference type="InterPro" id="IPR006311">
    <property type="entry name" value="TAT_signal"/>
</dbReference>
<organism evidence="9 10">
    <name type="scientific">Povalibacter uvarum</name>
    <dbReference type="NCBI Taxonomy" id="732238"/>
    <lineage>
        <taxon>Bacteria</taxon>
        <taxon>Pseudomonadati</taxon>
        <taxon>Pseudomonadota</taxon>
        <taxon>Gammaproteobacteria</taxon>
        <taxon>Steroidobacterales</taxon>
        <taxon>Steroidobacteraceae</taxon>
        <taxon>Povalibacter</taxon>
    </lineage>
</organism>
<feature type="active site" description="Proton donor" evidence="6">
    <location>
        <position position="230"/>
    </location>
</feature>
<reference evidence="9 10" key="1">
    <citation type="submission" date="2020-08" db="EMBL/GenBank/DDBJ databases">
        <title>Genomic Encyclopedia of Type Strains, Phase IV (KMG-IV): sequencing the most valuable type-strain genomes for metagenomic binning, comparative biology and taxonomic classification.</title>
        <authorList>
            <person name="Goeker M."/>
        </authorList>
    </citation>
    <scope>NUCLEOTIDE SEQUENCE [LARGE SCALE GENOMIC DNA]</scope>
    <source>
        <strain evidence="9 10">DSM 26723</strain>
    </source>
</reference>
<dbReference type="InterPro" id="IPR050727">
    <property type="entry name" value="GH43_arabinanases"/>
</dbReference>
<keyword evidence="10" id="KW-1185">Reference proteome</keyword>
<keyword evidence="3 5" id="KW-0378">Hydrolase</keyword>
<dbReference type="Pfam" id="PF04616">
    <property type="entry name" value="Glyco_hydro_43"/>
    <property type="match status" value="1"/>
</dbReference>
<evidence type="ECO:0000256" key="2">
    <source>
        <dbReference type="ARBA" id="ARBA00009865"/>
    </source>
</evidence>
<dbReference type="GO" id="GO:0046558">
    <property type="term" value="F:arabinan endo-1,5-alpha-L-arabinosidase activity"/>
    <property type="evidence" value="ECO:0007669"/>
    <property type="project" value="InterPro"/>
</dbReference>